<evidence type="ECO:0000256" key="2">
    <source>
        <dbReference type="ARBA" id="ARBA00022723"/>
    </source>
</evidence>
<dbReference type="Pfam" id="PF00173">
    <property type="entry name" value="Cyt-b5"/>
    <property type="match status" value="1"/>
</dbReference>
<dbReference type="InterPro" id="IPR036400">
    <property type="entry name" value="Cyt_B5-like_heme/steroid_sf"/>
</dbReference>
<dbReference type="PROSITE" id="PS00191">
    <property type="entry name" value="CYTOCHROME_B5_1"/>
    <property type="match status" value="1"/>
</dbReference>
<accession>A0A1I7WYG6</accession>
<reference evidence="8" key="1">
    <citation type="submission" date="2016-11" db="UniProtKB">
        <authorList>
            <consortium name="WormBaseParasite"/>
        </authorList>
    </citation>
    <scope>IDENTIFICATION</scope>
</reference>
<evidence type="ECO:0000313" key="7">
    <source>
        <dbReference type="Proteomes" id="UP000095283"/>
    </source>
</evidence>
<dbReference type="PROSITE" id="PS50255">
    <property type="entry name" value="CYTOCHROME_B5_2"/>
    <property type="match status" value="1"/>
</dbReference>
<dbReference type="GO" id="GO:0016020">
    <property type="term" value="C:membrane"/>
    <property type="evidence" value="ECO:0007669"/>
    <property type="project" value="TreeGrafter"/>
</dbReference>
<keyword evidence="7" id="KW-1185">Reference proteome</keyword>
<evidence type="ECO:0000259" key="6">
    <source>
        <dbReference type="PROSITE" id="PS50255"/>
    </source>
</evidence>
<dbReference type="FunFam" id="3.10.120.10:FF:000007">
    <property type="entry name" value="Sulfite oxidase, mitochondrial"/>
    <property type="match status" value="1"/>
</dbReference>
<proteinExistence type="inferred from homology"/>
<comment type="similarity">
    <text evidence="4 5">Belongs to the cytochrome b5 family.</text>
</comment>
<evidence type="ECO:0000313" key="8">
    <source>
        <dbReference type="WBParaSite" id="Hba_10170"/>
    </source>
</evidence>
<dbReference type="SUPFAM" id="SSF55856">
    <property type="entry name" value="Cytochrome b5-like heme/steroid binding domain"/>
    <property type="match status" value="1"/>
</dbReference>
<protein>
    <submittedName>
        <fullName evidence="8">Cytochrome b5 heme-binding domain-containing protein</fullName>
    </submittedName>
</protein>
<organism evidence="7 8">
    <name type="scientific">Heterorhabditis bacteriophora</name>
    <name type="common">Entomopathogenic nematode worm</name>
    <dbReference type="NCBI Taxonomy" id="37862"/>
    <lineage>
        <taxon>Eukaryota</taxon>
        <taxon>Metazoa</taxon>
        <taxon>Ecdysozoa</taxon>
        <taxon>Nematoda</taxon>
        <taxon>Chromadorea</taxon>
        <taxon>Rhabditida</taxon>
        <taxon>Rhabditina</taxon>
        <taxon>Rhabditomorpha</taxon>
        <taxon>Strongyloidea</taxon>
        <taxon>Heterorhabditidae</taxon>
        <taxon>Heterorhabditis</taxon>
    </lineage>
</organism>
<dbReference type="WBParaSite" id="Hba_10170">
    <property type="protein sequence ID" value="Hba_10170"/>
    <property type="gene ID" value="Hba_10170"/>
</dbReference>
<dbReference type="InterPro" id="IPR001199">
    <property type="entry name" value="Cyt_B5-like_heme/steroid-bd"/>
</dbReference>
<keyword evidence="1 5" id="KW-0349">Heme</keyword>
<evidence type="ECO:0000256" key="1">
    <source>
        <dbReference type="ARBA" id="ARBA00022617"/>
    </source>
</evidence>
<dbReference type="InterPro" id="IPR050668">
    <property type="entry name" value="Cytochrome_b5"/>
</dbReference>
<dbReference type="Proteomes" id="UP000095283">
    <property type="component" value="Unplaced"/>
</dbReference>
<dbReference type="GO" id="GO:0020037">
    <property type="term" value="F:heme binding"/>
    <property type="evidence" value="ECO:0007669"/>
    <property type="project" value="UniProtKB-UniRule"/>
</dbReference>
<dbReference type="GO" id="GO:0046872">
    <property type="term" value="F:metal ion binding"/>
    <property type="evidence" value="ECO:0007669"/>
    <property type="project" value="UniProtKB-UniRule"/>
</dbReference>
<dbReference type="InterPro" id="IPR018506">
    <property type="entry name" value="Cyt_B5_heme-BS"/>
</dbReference>
<sequence length="189" mass="21765">MNTADEVLSFYVLREPVNIIFLSVLMWRRAFYGGQCHKYNRLCQLPHKYEGRSKYDGYNQYRTTYKVIVSASLLAGIFGFDKYPFRIAYSEALKSEFNPPERKDLPTYSKDEVKNHGKSAESVWVTYKGGVYDVTDFVVSHPGGDKIFLAAGGSVEPFWALYAQHKTNEVTFKYILLLFNVDLMCMSNN</sequence>
<name>A0A1I7WYG6_HETBA</name>
<keyword evidence="2 5" id="KW-0479">Metal-binding</keyword>
<feature type="domain" description="Cytochrome b5 heme-binding" evidence="6">
    <location>
        <begin position="105"/>
        <end position="165"/>
    </location>
</feature>
<evidence type="ECO:0000256" key="5">
    <source>
        <dbReference type="RuleBase" id="RU362121"/>
    </source>
</evidence>
<dbReference type="Gene3D" id="3.10.120.10">
    <property type="entry name" value="Cytochrome b5-like heme/steroid binding domain"/>
    <property type="match status" value="1"/>
</dbReference>
<dbReference type="PANTHER" id="PTHR19359">
    <property type="entry name" value="CYTOCHROME B5"/>
    <property type="match status" value="1"/>
</dbReference>
<evidence type="ECO:0000256" key="3">
    <source>
        <dbReference type="ARBA" id="ARBA00023004"/>
    </source>
</evidence>
<keyword evidence="3 5" id="KW-0408">Iron</keyword>
<evidence type="ECO:0000256" key="4">
    <source>
        <dbReference type="ARBA" id="ARBA00038168"/>
    </source>
</evidence>
<dbReference type="SMART" id="SM01117">
    <property type="entry name" value="Cyt-b5"/>
    <property type="match status" value="1"/>
</dbReference>
<dbReference type="AlphaFoldDB" id="A0A1I7WYG6"/>